<dbReference type="InterPro" id="IPR023867">
    <property type="entry name" value="Sulphatase_maturase_rSAM"/>
</dbReference>
<dbReference type="GO" id="GO:0051536">
    <property type="term" value="F:iron-sulfur cluster binding"/>
    <property type="evidence" value="ECO:0007669"/>
    <property type="project" value="UniProtKB-KW"/>
</dbReference>
<evidence type="ECO:0000256" key="1">
    <source>
        <dbReference type="ARBA" id="ARBA00022691"/>
    </source>
</evidence>
<evidence type="ECO:0000256" key="5">
    <source>
        <dbReference type="SAM" id="MobiDB-lite"/>
    </source>
</evidence>
<evidence type="ECO:0000313" key="7">
    <source>
        <dbReference type="EMBL" id="SDR99406.1"/>
    </source>
</evidence>
<keyword evidence="1" id="KW-0949">S-adenosyl-L-methionine</keyword>
<evidence type="ECO:0000259" key="6">
    <source>
        <dbReference type="PROSITE" id="PS51918"/>
    </source>
</evidence>
<dbReference type="STRING" id="629680.SAMN04489751_0976"/>
<gene>
    <name evidence="7" type="ORF">SAMN04489751_0976</name>
</gene>
<dbReference type="SFLD" id="SFLDG01384">
    <property type="entry name" value="thioether_bond_formation_requi"/>
    <property type="match status" value="1"/>
</dbReference>
<organism evidence="7 8">
    <name type="scientific">Brevibacterium sandarakinum</name>
    <dbReference type="NCBI Taxonomy" id="629680"/>
    <lineage>
        <taxon>Bacteria</taxon>
        <taxon>Bacillati</taxon>
        <taxon>Actinomycetota</taxon>
        <taxon>Actinomycetes</taxon>
        <taxon>Micrococcales</taxon>
        <taxon>Brevibacteriaceae</taxon>
        <taxon>Brevibacterium</taxon>
    </lineage>
</organism>
<dbReference type="Pfam" id="PF04055">
    <property type="entry name" value="Radical_SAM"/>
    <property type="match status" value="1"/>
</dbReference>
<evidence type="ECO:0000256" key="3">
    <source>
        <dbReference type="ARBA" id="ARBA00023004"/>
    </source>
</evidence>
<feature type="region of interest" description="Disordered" evidence="5">
    <location>
        <begin position="519"/>
        <end position="541"/>
    </location>
</feature>
<dbReference type="PROSITE" id="PS51918">
    <property type="entry name" value="RADICAL_SAM"/>
    <property type="match status" value="1"/>
</dbReference>
<dbReference type="EMBL" id="LT629739">
    <property type="protein sequence ID" value="SDR99406.1"/>
    <property type="molecule type" value="Genomic_DNA"/>
</dbReference>
<dbReference type="PANTHER" id="PTHR43273">
    <property type="entry name" value="ANAEROBIC SULFATASE-MATURATING ENZYME HOMOLOG ASLB-RELATED"/>
    <property type="match status" value="1"/>
</dbReference>
<dbReference type="InterPro" id="IPR058240">
    <property type="entry name" value="rSAM_sf"/>
</dbReference>
<dbReference type="GO" id="GO:0016491">
    <property type="term" value="F:oxidoreductase activity"/>
    <property type="evidence" value="ECO:0007669"/>
    <property type="project" value="InterPro"/>
</dbReference>
<name>A0A1H1NK59_BRESA</name>
<dbReference type="CDD" id="cd01335">
    <property type="entry name" value="Radical_SAM"/>
    <property type="match status" value="1"/>
</dbReference>
<dbReference type="Proteomes" id="UP000199700">
    <property type="component" value="Chromosome"/>
</dbReference>
<dbReference type="OrthoDB" id="9782387at2"/>
<protein>
    <recommendedName>
        <fullName evidence="6">Radical SAM core domain-containing protein</fullName>
    </recommendedName>
</protein>
<keyword evidence="4" id="KW-0411">Iron-sulfur</keyword>
<keyword evidence="8" id="KW-1185">Reference proteome</keyword>
<dbReference type="SFLD" id="SFLDG01067">
    <property type="entry name" value="SPASM/twitch_domain_containing"/>
    <property type="match status" value="1"/>
</dbReference>
<reference evidence="7" key="1">
    <citation type="submission" date="2016-10" db="EMBL/GenBank/DDBJ databases">
        <authorList>
            <person name="Varghese N."/>
            <person name="Submissions S."/>
        </authorList>
    </citation>
    <scope>NUCLEOTIDE SEQUENCE [LARGE SCALE GENOMIC DNA]</scope>
    <source>
        <strain evidence="7">DSM 22082</strain>
    </source>
</reference>
<dbReference type="RefSeq" id="WP_092103656.1">
    <property type="nucleotide sequence ID" value="NZ_LT629739.1"/>
</dbReference>
<keyword evidence="3" id="KW-0408">Iron</keyword>
<proteinExistence type="predicted"/>
<evidence type="ECO:0000313" key="8">
    <source>
        <dbReference type="Proteomes" id="UP000199700"/>
    </source>
</evidence>
<keyword evidence="2" id="KW-0479">Metal-binding</keyword>
<accession>A0A1H1NK59</accession>
<dbReference type="GO" id="GO:0046872">
    <property type="term" value="F:metal ion binding"/>
    <property type="evidence" value="ECO:0007669"/>
    <property type="project" value="UniProtKB-KW"/>
</dbReference>
<dbReference type="SUPFAM" id="SSF102114">
    <property type="entry name" value="Radical SAM enzymes"/>
    <property type="match status" value="1"/>
</dbReference>
<dbReference type="Gene3D" id="3.20.20.70">
    <property type="entry name" value="Aldolase class I"/>
    <property type="match status" value="1"/>
</dbReference>
<feature type="domain" description="Radical SAM core" evidence="6">
    <location>
        <begin position="116"/>
        <end position="362"/>
    </location>
</feature>
<dbReference type="SFLD" id="SFLDS00029">
    <property type="entry name" value="Radical_SAM"/>
    <property type="match status" value="1"/>
</dbReference>
<dbReference type="SFLD" id="SFLDG01386">
    <property type="entry name" value="main_SPASM_domain-containing"/>
    <property type="match status" value="1"/>
</dbReference>
<dbReference type="InterPro" id="IPR013785">
    <property type="entry name" value="Aldolase_TIM"/>
</dbReference>
<dbReference type="InterPro" id="IPR007197">
    <property type="entry name" value="rSAM"/>
</dbReference>
<sequence>MLTAHQRNLIERVDHPEWVGDSAKNIGENRPSVHRMGDQLFIFHVLAERSLDGDALVYIPASGKIEPLTGAQEQFLLNCQASDSKAFRLLFDDRFVTIPADGWSFPEIPSAPDLTNVRSRTLVLNPTEQCNIRCTYCYYGGAYDGTRLHQNLSPGYEELAAAIDSFLVSDQRVVDSQQAIYFFGGEPLLGFNKMQEVMDLIRSREESLGISFPNLILQVNTNGMLLNERIMNFLVENDIYMNVSIDGPNHDLYRVDRRGKGTHDRVRDKVEWVAQNWPDYFSKRVAIISVLSQPLDTRKMYKYFAAWDVAQRALAWDFDLVLPGGSGSYDEFQSLFDEQDKIWKLFVSAHKMDAAQRDRSLRYHYAFSHGFLHRSFHRALNQSVPDDPAEVSHLLGVQLIPGSEYLVLGANGTYYTSYEFQAETFSAGTADAGVDYRVGLDQLRGFADGVNSSSCSTCWAARMCTITFPEAPFNMQDSDEVITQKAETKVARCRSERENLSKALNSISAIRNRFGEEPLSEHRADWVRQQEEGPSIAGFNQ</sequence>
<dbReference type="AlphaFoldDB" id="A0A1H1NK59"/>
<evidence type="ECO:0000256" key="2">
    <source>
        <dbReference type="ARBA" id="ARBA00022723"/>
    </source>
</evidence>
<dbReference type="PANTHER" id="PTHR43273:SF8">
    <property type="entry name" value="RADICAL SAM DOMAIN PROTEIN"/>
    <property type="match status" value="1"/>
</dbReference>
<evidence type="ECO:0000256" key="4">
    <source>
        <dbReference type="ARBA" id="ARBA00023014"/>
    </source>
</evidence>
<feature type="compositionally biased region" description="Basic and acidic residues" evidence="5">
    <location>
        <begin position="519"/>
        <end position="531"/>
    </location>
</feature>